<evidence type="ECO:0000256" key="4">
    <source>
        <dbReference type="ARBA" id="ARBA00023315"/>
    </source>
</evidence>
<dbReference type="RefSeq" id="WP_090028631.1">
    <property type="nucleotide sequence ID" value="NZ_FNEB01000004.1"/>
</dbReference>
<keyword evidence="6" id="KW-1185">Reference proteome</keyword>
<dbReference type="InterPro" id="IPR001451">
    <property type="entry name" value="Hexapep"/>
</dbReference>
<proteinExistence type="inferred from homology"/>
<dbReference type="OrthoDB" id="9815592at2"/>
<comment type="similarity">
    <text evidence="1">Belongs to the transferase hexapeptide repeat family.</text>
</comment>
<dbReference type="AlphaFoldDB" id="A0A1G8MJA0"/>
<dbReference type="SUPFAM" id="SSF51161">
    <property type="entry name" value="Trimeric LpxA-like enzymes"/>
    <property type="match status" value="1"/>
</dbReference>
<dbReference type="PROSITE" id="PS00101">
    <property type="entry name" value="HEXAPEP_TRANSFERASES"/>
    <property type="match status" value="1"/>
</dbReference>
<dbReference type="EMBL" id="FNEB01000004">
    <property type="protein sequence ID" value="SDI68081.1"/>
    <property type="molecule type" value="Genomic_DNA"/>
</dbReference>
<organism evidence="5 6">
    <name type="scientific">Lutimaribacter saemankumensis</name>
    <dbReference type="NCBI Taxonomy" id="490829"/>
    <lineage>
        <taxon>Bacteria</taxon>
        <taxon>Pseudomonadati</taxon>
        <taxon>Pseudomonadota</taxon>
        <taxon>Alphaproteobacteria</taxon>
        <taxon>Rhodobacterales</taxon>
        <taxon>Roseobacteraceae</taxon>
        <taxon>Lutimaribacter</taxon>
    </lineage>
</organism>
<evidence type="ECO:0000313" key="5">
    <source>
        <dbReference type="EMBL" id="SDI68081.1"/>
    </source>
</evidence>
<dbReference type="CDD" id="cd03349">
    <property type="entry name" value="LbH_XAT"/>
    <property type="match status" value="1"/>
</dbReference>
<dbReference type="STRING" id="490829.SAMN05421850_104214"/>
<name>A0A1G8MJA0_9RHOB</name>
<evidence type="ECO:0000313" key="6">
    <source>
        <dbReference type="Proteomes" id="UP000199340"/>
    </source>
</evidence>
<evidence type="ECO:0000256" key="2">
    <source>
        <dbReference type="ARBA" id="ARBA00022679"/>
    </source>
</evidence>
<accession>A0A1G8MJA0</accession>
<reference evidence="5 6" key="1">
    <citation type="submission" date="2016-10" db="EMBL/GenBank/DDBJ databases">
        <authorList>
            <person name="de Groot N.N."/>
        </authorList>
    </citation>
    <scope>NUCLEOTIDE SEQUENCE [LARGE SCALE GENOMIC DNA]</scope>
    <source>
        <strain evidence="5 6">DSM 28010</strain>
    </source>
</reference>
<protein>
    <submittedName>
        <fullName evidence="5">Virginiamycin A acetyltransferase</fullName>
    </submittedName>
</protein>
<evidence type="ECO:0000256" key="3">
    <source>
        <dbReference type="ARBA" id="ARBA00022737"/>
    </source>
</evidence>
<dbReference type="InterPro" id="IPR018357">
    <property type="entry name" value="Hexapep_transf_CS"/>
</dbReference>
<dbReference type="Pfam" id="PF00132">
    <property type="entry name" value="Hexapep"/>
    <property type="match status" value="1"/>
</dbReference>
<keyword evidence="2 5" id="KW-0808">Transferase</keyword>
<gene>
    <name evidence="5" type="ORF">SAMN05421850_104214</name>
</gene>
<dbReference type="GO" id="GO:0016746">
    <property type="term" value="F:acyltransferase activity"/>
    <property type="evidence" value="ECO:0007669"/>
    <property type="project" value="UniProtKB-KW"/>
</dbReference>
<evidence type="ECO:0000256" key="1">
    <source>
        <dbReference type="ARBA" id="ARBA00007274"/>
    </source>
</evidence>
<dbReference type="PANTHER" id="PTHR43300:SF11">
    <property type="entry name" value="ACETYLTRANSFERASE RV3034C-RELATED"/>
    <property type="match status" value="1"/>
</dbReference>
<dbReference type="InterPro" id="IPR011004">
    <property type="entry name" value="Trimer_LpxA-like_sf"/>
</dbReference>
<dbReference type="PANTHER" id="PTHR43300">
    <property type="entry name" value="ACETYLTRANSFERASE"/>
    <property type="match status" value="1"/>
</dbReference>
<dbReference type="InterPro" id="IPR050179">
    <property type="entry name" value="Trans_hexapeptide_repeat"/>
</dbReference>
<sequence length="216" mass="23130">MPRLPDPDTLYPVILPDGTPHTGTVFLANAIDQPNISVGAYTYASSFTPPDTPQGWAGLLAPYLFPTSEGRLEIGRFCQIAHGVRFVTASANHARHGPSTFPFEIFDLQNAVPAQPDSRDTVIGHDVWLGMDAIVLPGARIGNGVIVGAGAVVGGTIPAYSIVAGNPAQVVRRRFTEEEIAKLEALAWWDWPTDHVARHIDVIQHGDVPSLLACAP</sequence>
<dbReference type="Proteomes" id="UP000199340">
    <property type="component" value="Unassembled WGS sequence"/>
</dbReference>
<keyword evidence="4" id="KW-0012">Acyltransferase</keyword>
<dbReference type="Gene3D" id="2.160.10.10">
    <property type="entry name" value="Hexapeptide repeat proteins"/>
    <property type="match status" value="1"/>
</dbReference>
<keyword evidence="3" id="KW-0677">Repeat</keyword>